<dbReference type="Pfam" id="PF19290">
    <property type="entry name" value="PmbA_TldD_2nd"/>
    <property type="match status" value="1"/>
</dbReference>
<dbReference type="RefSeq" id="WP_270056993.1">
    <property type="nucleotide sequence ID" value="NZ_CP115149.1"/>
</dbReference>
<feature type="domain" description="Metalloprotease TldD/E N-terminal" evidence="2">
    <location>
        <begin position="22"/>
        <end position="86"/>
    </location>
</feature>
<evidence type="ECO:0000259" key="2">
    <source>
        <dbReference type="Pfam" id="PF01523"/>
    </source>
</evidence>
<protein>
    <submittedName>
        <fullName evidence="5">TldD/PmbA family protein</fullName>
    </submittedName>
</protein>
<dbReference type="EMBL" id="CP115149">
    <property type="protein sequence ID" value="WBL36469.1"/>
    <property type="molecule type" value="Genomic_DNA"/>
</dbReference>
<sequence>MSALDIARRAVQLARRAGAEQCDAIVVAGSESTVTVRLGEIEKLIEAGSIGLGLRVIQGGRTAICATSDLAPDALERFAAETVELAAISAPDDYAGLPEPGLFGTARDAAALGLYDELIEALSPDEKIRLARECEAAALAADRRITNTDGATLSTRVGEVALVNSLGFEGSYPATSISLVAEAIADDADGKKRPGYWFSAERSLSRLGDPAEVGRIAARRAVDQLGARKPATARVPVVFEPMMAVSLLGHLAACATGDALYRGATFLAGREGQPLASPLVTIVDDPLLPGRFGTRPFDGEGVAARRNVLVQSGRFEGFLFDCYTARRLGRATTGSAVRGLESAPAPSSSNLVLEPGSLEPADILRGIPQGLYVTALMGAGFNPATGDYSRGAAGFWIEDDQLAYPVSEVNVSGNLAQMLADIDAVGSDLAWFGAAAAPTVRIREMTVSGR</sequence>
<dbReference type="InterPro" id="IPR045569">
    <property type="entry name" value="Metalloprtase-TldD/E_C"/>
</dbReference>
<dbReference type="InterPro" id="IPR035068">
    <property type="entry name" value="TldD/PmbA_N"/>
</dbReference>
<evidence type="ECO:0000313" key="6">
    <source>
        <dbReference type="Proteomes" id="UP001212803"/>
    </source>
</evidence>
<evidence type="ECO:0000313" key="5">
    <source>
        <dbReference type="EMBL" id="WBL36469.1"/>
    </source>
</evidence>
<accession>A0ABY7M8V1</accession>
<dbReference type="InterPro" id="IPR047657">
    <property type="entry name" value="PmbA"/>
</dbReference>
<keyword evidence="6" id="KW-1185">Reference proteome</keyword>
<dbReference type="Pfam" id="PF01523">
    <property type="entry name" value="PmbA_TldD_1st"/>
    <property type="match status" value="1"/>
</dbReference>
<dbReference type="Proteomes" id="UP001212803">
    <property type="component" value="Chromosome"/>
</dbReference>
<gene>
    <name evidence="5" type="ORF">O0235_02560</name>
</gene>
<dbReference type="PANTHER" id="PTHR43421">
    <property type="entry name" value="METALLOPROTEASE PMBA"/>
    <property type="match status" value="1"/>
</dbReference>
<evidence type="ECO:0000259" key="3">
    <source>
        <dbReference type="Pfam" id="PF19289"/>
    </source>
</evidence>
<evidence type="ECO:0000256" key="1">
    <source>
        <dbReference type="ARBA" id="ARBA00005836"/>
    </source>
</evidence>
<dbReference type="InterPro" id="IPR036059">
    <property type="entry name" value="TldD/PmbA_sf"/>
</dbReference>
<proteinExistence type="inferred from homology"/>
<feature type="domain" description="Metalloprotease TldD/E central" evidence="4">
    <location>
        <begin position="119"/>
        <end position="225"/>
    </location>
</feature>
<dbReference type="SUPFAM" id="SSF111283">
    <property type="entry name" value="Putative modulator of DNA gyrase, PmbA/TldD"/>
    <property type="match status" value="1"/>
</dbReference>
<dbReference type="Pfam" id="PF19289">
    <property type="entry name" value="PmbA_TldD_3rd"/>
    <property type="match status" value="1"/>
</dbReference>
<name>A0ABY7M8V1_9CHLR</name>
<dbReference type="Gene3D" id="3.30.2290.10">
    <property type="entry name" value="PmbA/TldD superfamily"/>
    <property type="match status" value="1"/>
</dbReference>
<comment type="similarity">
    <text evidence="1">Belongs to the peptidase U62 family.</text>
</comment>
<dbReference type="PANTHER" id="PTHR43421:SF1">
    <property type="entry name" value="METALLOPROTEASE PMBA"/>
    <property type="match status" value="1"/>
</dbReference>
<organism evidence="5 6">
    <name type="scientific">Tepidiforma flava</name>
    <dbReference type="NCBI Taxonomy" id="3004094"/>
    <lineage>
        <taxon>Bacteria</taxon>
        <taxon>Bacillati</taxon>
        <taxon>Chloroflexota</taxon>
        <taxon>Tepidiformia</taxon>
        <taxon>Tepidiformales</taxon>
        <taxon>Tepidiformaceae</taxon>
        <taxon>Tepidiforma</taxon>
    </lineage>
</organism>
<reference evidence="5 6" key="1">
    <citation type="journal article" date="2023" name="ISME J.">
        <title>Thermophilic Dehalococcoidia with unusual traits shed light on an unexpected past.</title>
        <authorList>
            <person name="Palmer M."/>
            <person name="Covington J.K."/>
            <person name="Zhou E.M."/>
            <person name="Thomas S.C."/>
            <person name="Habib N."/>
            <person name="Seymour C.O."/>
            <person name="Lai D."/>
            <person name="Johnston J."/>
            <person name="Hashimi A."/>
            <person name="Jiao J.Y."/>
            <person name="Muok A.R."/>
            <person name="Liu L."/>
            <person name="Xian W.D."/>
            <person name="Zhi X.Y."/>
            <person name="Li M.M."/>
            <person name="Silva L.P."/>
            <person name="Bowen B.P."/>
            <person name="Louie K."/>
            <person name="Briegel A."/>
            <person name="Pett-Ridge J."/>
            <person name="Weber P.K."/>
            <person name="Tocheva E.I."/>
            <person name="Woyke T."/>
            <person name="Northen T.R."/>
            <person name="Mayali X."/>
            <person name="Li W.J."/>
            <person name="Hedlund B.P."/>
        </authorList>
    </citation>
    <scope>NUCLEOTIDE SEQUENCE [LARGE SCALE GENOMIC DNA]</scope>
    <source>
        <strain evidence="5 6">YIM 72310</strain>
    </source>
</reference>
<dbReference type="InterPro" id="IPR045570">
    <property type="entry name" value="Metalloprtase-TldD/E_cen_dom"/>
</dbReference>
<dbReference type="InterPro" id="IPR002510">
    <property type="entry name" value="Metalloprtase-TldD/E_N"/>
</dbReference>
<evidence type="ECO:0000259" key="4">
    <source>
        <dbReference type="Pfam" id="PF19290"/>
    </source>
</evidence>
<feature type="domain" description="Metalloprotease TldD/E C-terminal" evidence="3">
    <location>
        <begin position="233"/>
        <end position="449"/>
    </location>
</feature>